<dbReference type="Pfam" id="PF21806">
    <property type="entry name" value="DUF6879"/>
    <property type="match status" value="1"/>
</dbReference>
<proteinExistence type="predicted"/>
<organism evidence="2 3">
    <name type="scientific">Streptomyces microflavus</name>
    <name type="common">Streptomyces lipmanii</name>
    <dbReference type="NCBI Taxonomy" id="1919"/>
    <lineage>
        <taxon>Bacteria</taxon>
        <taxon>Bacillati</taxon>
        <taxon>Actinomycetota</taxon>
        <taxon>Actinomycetes</taxon>
        <taxon>Kitasatosporales</taxon>
        <taxon>Streptomycetaceae</taxon>
        <taxon>Streptomyces</taxon>
    </lineage>
</organism>
<evidence type="ECO:0000313" key="3">
    <source>
        <dbReference type="Proteomes" id="UP000498740"/>
    </source>
</evidence>
<dbReference type="AlphaFoldDB" id="A0A7J0CK47"/>
<evidence type="ECO:0000313" key="2">
    <source>
        <dbReference type="EMBL" id="GFN02125.1"/>
    </source>
</evidence>
<feature type="domain" description="DUF6879" evidence="1">
    <location>
        <begin position="1"/>
        <end position="45"/>
    </location>
</feature>
<dbReference type="EMBL" id="BLWD01000001">
    <property type="protein sequence ID" value="GFN02125.1"/>
    <property type="molecule type" value="Genomic_DNA"/>
</dbReference>
<sequence length="46" mass="5326">MLFHWFTGVGEWAGHEFNEDSATVKMVIAAFEAVWERAIPHEEFTT</sequence>
<reference evidence="2 3" key="1">
    <citation type="submission" date="2020-05" db="EMBL/GenBank/DDBJ databases">
        <title>Whole genome shotgun sequence of Streptomyces microflavus NBRC 13062.</title>
        <authorList>
            <person name="Komaki H."/>
            <person name="Tamura T."/>
        </authorList>
    </citation>
    <scope>NUCLEOTIDE SEQUENCE [LARGE SCALE GENOMIC DNA]</scope>
    <source>
        <strain evidence="2 3">NBRC 13062</strain>
    </source>
</reference>
<dbReference type="Proteomes" id="UP000498740">
    <property type="component" value="Unassembled WGS sequence"/>
</dbReference>
<accession>A0A7J0CK47</accession>
<protein>
    <recommendedName>
        <fullName evidence="1">DUF6879 domain-containing protein</fullName>
    </recommendedName>
</protein>
<name>A0A7J0CK47_STRMI</name>
<comment type="caution">
    <text evidence="2">The sequence shown here is derived from an EMBL/GenBank/DDBJ whole genome shotgun (WGS) entry which is preliminary data.</text>
</comment>
<dbReference type="InterPro" id="IPR049244">
    <property type="entry name" value="DUF6879"/>
</dbReference>
<gene>
    <name evidence="2" type="ORF">Smic_06810</name>
</gene>
<evidence type="ECO:0000259" key="1">
    <source>
        <dbReference type="Pfam" id="PF21806"/>
    </source>
</evidence>